<keyword evidence="3" id="KW-1185">Reference proteome</keyword>
<name>A0AAV2L6Y7_KNICA</name>
<dbReference type="EMBL" id="OZ035844">
    <property type="protein sequence ID" value="CAL1598153.1"/>
    <property type="molecule type" value="Genomic_DNA"/>
</dbReference>
<evidence type="ECO:0000313" key="2">
    <source>
        <dbReference type="EMBL" id="CAL1598153.1"/>
    </source>
</evidence>
<evidence type="ECO:0000313" key="3">
    <source>
        <dbReference type="Proteomes" id="UP001497482"/>
    </source>
</evidence>
<reference evidence="2 3" key="1">
    <citation type="submission" date="2024-04" db="EMBL/GenBank/DDBJ databases">
        <authorList>
            <person name="Waldvogel A.-M."/>
            <person name="Schoenle A."/>
        </authorList>
    </citation>
    <scope>NUCLEOTIDE SEQUENCE [LARGE SCALE GENOMIC DNA]</scope>
</reference>
<gene>
    <name evidence="2" type="ORF">KC01_LOCUS26578</name>
</gene>
<evidence type="ECO:0000256" key="1">
    <source>
        <dbReference type="SAM" id="MobiDB-lite"/>
    </source>
</evidence>
<sequence length="159" mass="17136">MALMEQVSTANAAITSLESAAGRTNVELNSETCISLLLGGFQVHNNVFAIAARRTWAEEQPQRAQCVGGERSKNSPTLRAPKPGRRGGEEGVEVEVYRAGVRIDLIQTRRDSCVRGPRLEHAPPEEPLWLRTRALTRCCCEVLLSCGGHLGSGSAAVAQ</sequence>
<dbReference type="Proteomes" id="UP001497482">
    <property type="component" value="Chromosome 22"/>
</dbReference>
<proteinExistence type="predicted"/>
<feature type="region of interest" description="Disordered" evidence="1">
    <location>
        <begin position="63"/>
        <end position="90"/>
    </location>
</feature>
<organism evidence="2 3">
    <name type="scientific">Knipowitschia caucasica</name>
    <name type="common">Caucasian dwarf goby</name>
    <name type="synonym">Pomatoschistus caucasicus</name>
    <dbReference type="NCBI Taxonomy" id="637954"/>
    <lineage>
        <taxon>Eukaryota</taxon>
        <taxon>Metazoa</taxon>
        <taxon>Chordata</taxon>
        <taxon>Craniata</taxon>
        <taxon>Vertebrata</taxon>
        <taxon>Euteleostomi</taxon>
        <taxon>Actinopterygii</taxon>
        <taxon>Neopterygii</taxon>
        <taxon>Teleostei</taxon>
        <taxon>Neoteleostei</taxon>
        <taxon>Acanthomorphata</taxon>
        <taxon>Gobiaria</taxon>
        <taxon>Gobiiformes</taxon>
        <taxon>Gobioidei</taxon>
        <taxon>Gobiidae</taxon>
        <taxon>Gobiinae</taxon>
        <taxon>Knipowitschia</taxon>
    </lineage>
</organism>
<accession>A0AAV2L6Y7</accession>
<dbReference type="AlphaFoldDB" id="A0AAV2L6Y7"/>
<protein>
    <submittedName>
        <fullName evidence="2">Uncharacterized protein</fullName>
    </submittedName>
</protein>